<dbReference type="SUPFAM" id="SSF53335">
    <property type="entry name" value="S-adenosyl-L-methionine-dependent methyltransferases"/>
    <property type="match status" value="1"/>
</dbReference>
<dbReference type="PRINTS" id="PR00508">
    <property type="entry name" value="S21N4MTFRASE"/>
</dbReference>
<proteinExistence type="inferred from homology"/>
<evidence type="ECO:0000256" key="9">
    <source>
        <dbReference type="SAM" id="Coils"/>
    </source>
</evidence>
<evidence type="ECO:0000256" key="5">
    <source>
        <dbReference type="ARBA" id="ARBA00022747"/>
    </source>
</evidence>
<keyword evidence="3" id="KW-0808">Transferase</keyword>
<dbReference type="PANTHER" id="PTHR13370:SF3">
    <property type="entry name" value="TRNA (GUANINE(10)-N2)-METHYLTRANSFERASE HOMOLOG"/>
    <property type="match status" value="1"/>
</dbReference>
<dbReference type="GO" id="GO:0015667">
    <property type="term" value="F:site-specific DNA-methyltransferase (cytosine-N4-specific) activity"/>
    <property type="evidence" value="ECO:0007669"/>
    <property type="project" value="UniProtKB-EC"/>
</dbReference>
<dbReference type="InterPro" id="IPR017985">
    <property type="entry name" value="MeTrfase_CN4_CS"/>
</dbReference>
<comment type="similarity">
    <text evidence="1">Belongs to the N(4)/N(6)-methyltransferase family. N(4) subfamily.</text>
</comment>
<keyword evidence="6" id="KW-0238">DNA-binding</keyword>
<dbReference type="GO" id="GO:0003677">
    <property type="term" value="F:DNA binding"/>
    <property type="evidence" value="ECO:0007669"/>
    <property type="project" value="UniProtKB-KW"/>
</dbReference>
<evidence type="ECO:0000256" key="1">
    <source>
        <dbReference type="ARBA" id="ARBA00010203"/>
    </source>
</evidence>
<evidence type="ECO:0000256" key="7">
    <source>
        <dbReference type="ARBA" id="ARBA00049120"/>
    </source>
</evidence>
<feature type="domain" description="DNA methylase N-4/N-6" evidence="10">
    <location>
        <begin position="42"/>
        <end position="342"/>
    </location>
</feature>
<keyword evidence="2 11" id="KW-0489">Methyltransferase</keyword>
<dbReference type="InterPro" id="IPR002941">
    <property type="entry name" value="DNA_methylase_N4/N6"/>
</dbReference>
<dbReference type="GO" id="GO:0009007">
    <property type="term" value="F:site-specific DNA-methyltransferase (adenine-specific) activity"/>
    <property type="evidence" value="ECO:0007669"/>
    <property type="project" value="TreeGrafter"/>
</dbReference>
<organism evidence="11">
    <name type="scientific">Candidatus Endomicrobium sp. MdMp-027</name>
    <dbReference type="NCBI Taxonomy" id="1837116"/>
    <lineage>
        <taxon>Bacteria</taxon>
        <taxon>Pseudomonadati</taxon>
        <taxon>Elusimicrobiota</taxon>
        <taxon>Endomicrobiia</taxon>
        <taxon>Endomicrobiales</taxon>
        <taxon>Endomicrobiaceae</taxon>
        <taxon>Endomicrobium</taxon>
    </lineage>
</organism>
<dbReference type="PROSITE" id="PS00093">
    <property type="entry name" value="N4_MTASE"/>
    <property type="match status" value="1"/>
</dbReference>
<dbReference type="EC" id="2.1.1.-" evidence="8"/>
<evidence type="ECO:0000256" key="3">
    <source>
        <dbReference type="ARBA" id="ARBA00022679"/>
    </source>
</evidence>
<dbReference type="PANTHER" id="PTHR13370">
    <property type="entry name" value="RNA METHYLASE-RELATED"/>
    <property type="match status" value="1"/>
</dbReference>
<protein>
    <recommendedName>
        <fullName evidence="8">Methyltransferase</fullName>
        <ecNumber evidence="8">2.1.1.-</ecNumber>
    </recommendedName>
</protein>
<dbReference type="InterPro" id="IPR029063">
    <property type="entry name" value="SAM-dependent_MTases_sf"/>
</dbReference>
<reference evidence="11" key="1">
    <citation type="journal article" date="2016" name="Genome Biol. Evol.">
        <title>Comparison of intracellular "Ca. Endomicrobium trichonymphae" genomovars illuminates the requirement and decay of defense systems against foreign DNA.</title>
        <authorList>
            <person name="Izawa K."/>
            <person name="Kuwahara H."/>
            <person name="Kihara K."/>
            <person name="Yuki M."/>
            <person name="Lo N."/>
            <person name="Ito T."/>
            <person name="Ohkuma M."/>
            <person name="Hongoh Y."/>
        </authorList>
    </citation>
    <scope>NUCLEOTIDE SEQUENCE</scope>
    <source>
        <strain evidence="11">MdMp-027</strain>
    </source>
</reference>
<dbReference type="Pfam" id="PF01555">
    <property type="entry name" value="N6_N4_Mtase"/>
    <property type="match status" value="1"/>
</dbReference>
<dbReference type="AlphaFoldDB" id="A0A1C9ZT96"/>
<dbReference type="GO" id="GO:0008170">
    <property type="term" value="F:N-methyltransferase activity"/>
    <property type="evidence" value="ECO:0007669"/>
    <property type="project" value="InterPro"/>
</dbReference>
<keyword evidence="4" id="KW-0949">S-adenosyl-L-methionine</keyword>
<name>A0A1C9ZT96_9BACT</name>
<feature type="coiled-coil region" evidence="9">
    <location>
        <begin position="196"/>
        <end position="226"/>
    </location>
</feature>
<dbReference type="InterPro" id="IPR001091">
    <property type="entry name" value="RM_Methyltransferase"/>
</dbReference>
<evidence type="ECO:0000256" key="6">
    <source>
        <dbReference type="ARBA" id="ARBA00023125"/>
    </source>
</evidence>
<evidence type="ECO:0000313" key="11">
    <source>
        <dbReference type="EMBL" id="BAV59367.1"/>
    </source>
</evidence>
<evidence type="ECO:0000256" key="4">
    <source>
        <dbReference type="ARBA" id="ARBA00022691"/>
    </source>
</evidence>
<dbReference type="CDD" id="cd02440">
    <property type="entry name" value="AdoMet_MTases"/>
    <property type="match status" value="1"/>
</dbReference>
<sequence>MQSTERIYKLSASEAVRQNNFLNKIIQGDSLDVLKNIPDETVDLVITSPPYFQQRDYGNGNCGIGNEKTENQYLDNLMEIFYESVRVTKRTGAVVFNIGDKYLSGALALLPYKFAIKAIESAKVFLINQITWSKLNPTPRQEKRKLIQATEPFFIFVKSKDYYFNLDNYLNHLDNLNKNMSSKTPLKMGKKYFFMIENSKLTNSEKQNAKKELEEAVLAVQRNEIADFRMKIRGIHKEAYGGMKGGRNNQIKKNGFTIVKILGNTMKKDLIESPVEATKENAHPAVYPLYIVQELIKLLSKEKDLVLDPFCGSGTTCIAAKKLGRSYLGIEINREYVKLSEERINKADSQQEFYL</sequence>
<dbReference type="Gene3D" id="3.40.50.150">
    <property type="entry name" value="Vaccinia Virus protein VP39"/>
    <property type="match status" value="1"/>
</dbReference>
<keyword evidence="5" id="KW-0680">Restriction system</keyword>
<dbReference type="REBASE" id="251346">
    <property type="entry name" value="M.Esp27ORFMP"/>
</dbReference>
<dbReference type="GO" id="GO:0032259">
    <property type="term" value="P:methylation"/>
    <property type="evidence" value="ECO:0007669"/>
    <property type="project" value="UniProtKB-KW"/>
</dbReference>
<comment type="catalytic activity">
    <reaction evidence="7">
        <text>a 2'-deoxycytidine in DNA + S-adenosyl-L-methionine = an N(4)-methyl-2'-deoxycytidine in DNA + S-adenosyl-L-homocysteine + H(+)</text>
        <dbReference type="Rhea" id="RHEA:16857"/>
        <dbReference type="Rhea" id="RHEA-COMP:11369"/>
        <dbReference type="Rhea" id="RHEA-COMP:13674"/>
        <dbReference type="ChEBI" id="CHEBI:15378"/>
        <dbReference type="ChEBI" id="CHEBI:57856"/>
        <dbReference type="ChEBI" id="CHEBI:59789"/>
        <dbReference type="ChEBI" id="CHEBI:85452"/>
        <dbReference type="ChEBI" id="CHEBI:137933"/>
        <dbReference type="EC" id="2.1.1.113"/>
    </reaction>
</comment>
<evidence type="ECO:0000259" key="10">
    <source>
        <dbReference type="Pfam" id="PF01555"/>
    </source>
</evidence>
<accession>A0A1C9ZT96</accession>
<dbReference type="GO" id="GO:0005737">
    <property type="term" value="C:cytoplasm"/>
    <property type="evidence" value="ECO:0007669"/>
    <property type="project" value="TreeGrafter"/>
</dbReference>
<dbReference type="EMBL" id="LC153154">
    <property type="protein sequence ID" value="BAV59367.1"/>
    <property type="molecule type" value="Genomic_DNA"/>
</dbReference>
<evidence type="ECO:0000256" key="2">
    <source>
        <dbReference type="ARBA" id="ARBA00022603"/>
    </source>
</evidence>
<dbReference type="GO" id="GO:0009307">
    <property type="term" value="P:DNA restriction-modification system"/>
    <property type="evidence" value="ECO:0007669"/>
    <property type="project" value="UniProtKB-KW"/>
</dbReference>
<evidence type="ECO:0000256" key="8">
    <source>
        <dbReference type="RuleBase" id="RU362026"/>
    </source>
</evidence>
<keyword evidence="9" id="KW-0175">Coiled coil</keyword>